<evidence type="ECO:0000313" key="2">
    <source>
        <dbReference type="Proteomes" id="UP000007954"/>
    </source>
</evidence>
<dbReference type="OrthoDB" id="214756at2157"/>
<sequence>MSAPSTTDIEYTVSIPDDATADEAAAIVAAITAHINDRERAAAIALATAAEKSEDDETRDGDRWAFAGRINSLSGRRLQRVSDRLPRDDWSAAGRIGR</sequence>
<dbReference type="HOGENOM" id="CLU_164493_1_0_2"/>
<accession>G0LMG7</accession>
<dbReference type="Proteomes" id="UP000007954">
    <property type="component" value="Chromosome"/>
</dbReference>
<organism evidence="1 2">
    <name type="scientific">Haloquadratum walsbyi (strain DSM 16854 / JCM 12705 / C23)</name>
    <dbReference type="NCBI Taxonomy" id="768065"/>
    <lineage>
        <taxon>Archaea</taxon>
        <taxon>Methanobacteriati</taxon>
        <taxon>Methanobacteriota</taxon>
        <taxon>Stenosarchaea group</taxon>
        <taxon>Halobacteria</taxon>
        <taxon>Halobacteriales</taxon>
        <taxon>Haloferacaceae</taxon>
        <taxon>Haloquadratum</taxon>
    </lineage>
</organism>
<reference evidence="1 2" key="1">
    <citation type="journal article" date="2011" name="PLoS ONE">
        <title>Haloquadratum walsbyi: limited diversity in a global pond.</title>
        <authorList>
            <person name="Dyall-Smith M."/>
            <person name="Pfeiffer F."/>
            <person name="Klee K."/>
            <person name="Palm P."/>
            <person name="Gross K."/>
            <person name="Schuster S.C."/>
            <person name="Rampp M."/>
            <person name="Oesterhelt D."/>
        </authorList>
    </citation>
    <scope>NUCLEOTIDE SEQUENCE [LARGE SCALE GENOMIC DNA]</scope>
    <source>
        <strain evidence="2">DSM 16854 / JCM 12705 / C23</strain>
    </source>
</reference>
<dbReference type="Pfam" id="PF26062">
    <property type="entry name" value="DUF8022"/>
    <property type="match status" value="1"/>
</dbReference>
<gene>
    <name evidence="1" type="primary">pccX</name>
    <name evidence="1" type="ordered locus">Hqrw_3533</name>
</gene>
<dbReference type="KEGG" id="hwc:Hqrw_3533"/>
<proteinExistence type="predicted"/>
<dbReference type="EC" id="6.4.1.3" evidence="1"/>
<dbReference type="RefSeq" id="WP_014556695.1">
    <property type="nucleotide sequence ID" value="NC_017459.1"/>
</dbReference>
<dbReference type="EMBL" id="FR746099">
    <property type="protein sequence ID" value="CCC41287.1"/>
    <property type="molecule type" value="Genomic_DNA"/>
</dbReference>
<dbReference type="GO" id="GO:0004658">
    <property type="term" value="F:propionyl-CoA carboxylase activity"/>
    <property type="evidence" value="ECO:0007669"/>
    <property type="project" value="UniProtKB-EC"/>
</dbReference>
<dbReference type="GeneID" id="12448353"/>
<dbReference type="AlphaFoldDB" id="G0LMG7"/>
<protein>
    <submittedName>
        <fullName evidence="1">Propionyl-CoA carboxylase small subunit</fullName>
        <ecNumber evidence="1">6.4.1.3</ecNumber>
    </submittedName>
</protein>
<keyword evidence="1" id="KW-0436">Ligase</keyword>
<evidence type="ECO:0000313" key="1">
    <source>
        <dbReference type="EMBL" id="CCC41287.1"/>
    </source>
</evidence>
<name>G0LMG7_HALWC</name>
<dbReference type="InterPro" id="IPR058335">
    <property type="entry name" value="PccX"/>
</dbReference>